<proteinExistence type="inferred from homology"/>
<evidence type="ECO:0000256" key="2">
    <source>
        <dbReference type="ARBA" id="ARBA00005080"/>
    </source>
</evidence>
<dbReference type="GO" id="GO:0003934">
    <property type="term" value="F:GTP cyclohydrolase I activity"/>
    <property type="evidence" value="ECO:0007669"/>
    <property type="project" value="UniProtKB-UniRule"/>
</dbReference>
<organism evidence="9 10">
    <name type="scientific">Pseudorhodoplanes sinuspersici</name>
    <dbReference type="NCBI Taxonomy" id="1235591"/>
    <lineage>
        <taxon>Bacteria</taxon>
        <taxon>Pseudomonadati</taxon>
        <taxon>Pseudomonadota</taxon>
        <taxon>Alphaproteobacteria</taxon>
        <taxon>Hyphomicrobiales</taxon>
        <taxon>Pseudorhodoplanes</taxon>
    </lineage>
</organism>
<comment type="pathway">
    <text evidence="2 8">Cofactor biosynthesis; 7,8-dihydroneopterin triphosphate biosynthesis; 7,8-dihydroneopterin triphosphate from GTP: step 1/1.</text>
</comment>
<dbReference type="UniPathway" id="UPA00848">
    <property type="reaction ID" value="UER00151"/>
</dbReference>
<keyword evidence="5 8" id="KW-0554">One-carbon metabolism</keyword>
<dbReference type="GO" id="GO:0005525">
    <property type="term" value="F:GTP binding"/>
    <property type="evidence" value="ECO:0007669"/>
    <property type="project" value="UniProtKB-KW"/>
</dbReference>
<dbReference type="Gene3D" id="1.10.286.10">
    <property type="match status" value="1"/>
</dbReference>
<name>A0A1W6ZVU9_9HYPH</name>
<keyword evidence="10" id="KW-1185">Reference proteome</keyword>
<evidence type="ECO:0000256" key="4">
    <source>
        <dbReference type="ARBA" id="ARBA00011857"/>
    </source>
</evidence>
<comment type="subunit">
    <text evidence="8">Homopolymer.</text>
</comment>
<dbReference type="InterPro" id="IPR020602">
    <property type="entry name" value="GTP_CycHdrlase_I_dom"/>
</dbReference>
<dbReference type="RefSeq" id="WP_086089655.1">
    <property type="nucleotide sequence ID" value="NZ_CP021112.1"/>
</dbReference>
<keyword evidence="8" id="KW-0862">Zinc</keyword>
<dbReference type="Gene3D" id="3.30.1130.10">
    <property type="match status" value="1"/>
</dbReference>
<dbReference type="PROSITE" id="PS00859">
    <property type="entry name" value="GTP_CYCLOHYDROL_1_1"/>
    <property type="match status" value="1"/>
</dbReference>
<evidence type="ECO:0000313" key="10">
    <source>
        <dbReference type="Proteomes" id="UP000194137"/>
    </source>
</evidence>
<dbReference type="KEGG" id="psin:CAK95_20800"/>
<dbReference type="GO" id="GO:0008270">
    <property type="term" value="F:zinc ion binding"/>
    <property type="evidence" value="ECO:0007669"/>
    <property type="project" value="UniProtKB-UniRule"/>
</dbReference>
<dbReference type="SUPFAM" id="SSF55620">
    <property type="entry name" value="Tetrahydrobiopterin biosynthesis enzymes-like"/>
    <property type="match status" value="1"/>
</dbReference>
<comment type="similarity">
    <text evidence="3 8">Belongs to the GTP cyclohydrolase I family.</text>
</comment>
<evidence type="ECO:0000256" key="5">
    <source>
        <dbReference type="ARBA" id="ARBA00022563"/>
    </source>
</evidence>
<dbReference type="FunFam" id="3.30.1130.10:FF:000001">
    <property type="entry name" value="GTP cyclohydrolase 1"/>
    <property type="match status" value="1"/>
</dbReference>
<evidence type="ECO:0000256" key="6">
    <source>
        <dbReference type="ARBA" id="ARBA00022801"/>
    </source>
</evidence>
<dbReference type="Proteomes" id="UP000194137">
    <property type="component" value="Chromosome"/>
</dbReference>
<dbReference type="HAMAP" id="MF_00223">
    <property type="entry name" value="FolE"/>
    <property type="match status" value="1"/>
</dbReference>
<dbReference type="GO" id="GO:0046654">
    <property type="term" value="P:tetrahydrofolate biosynthetic process"/>
    <property type="evidence" value="ECO:0007669"/>
    <property type="project" value="UniProtKB-UniRule"/>
</dbReference>
<keyword evidence="7 8" id="KW-0342">GTP-binding</keyword>
<dbReference type="NCBIfam" id="NF006826">
    <property type="entry name" value="PRK09347.1-3"/>
    <property type="match status" value="1"/>
</dbReference>
<evidence type="ECO:0000256" key="3">
    <source>
        <dbReference type="ARBA" id="ARBA00008085"/>
    </source>
</evidence>
<comment type="catalytic activity">
    <reaction evidence="1 8">
        <text>GTP + H2O = 7,8-dihydroneopterin 3'-triphosphate + formate + H(+)</text>
        <dbReference type="Rhea" id="RHEA:17473"/>
        <dbReference type="ChEBI" id="CHEBI:15377"/>
        <dbReference type="ChEBI" id="CHEBI:15378"/>
        <dbReference type="ChEBI" id="CHEBI:15740"/>
        <dbReference type="ChEBI" id="CHEBI:37565"/>
        <dbReference type="ChEBI" id="CHEBI:58462"/>
        <dbReference type="EC" id="3.5.4.16"/>
    </reaction>
</comment>
<dbReference type="NCBIfam" id="NF006825">
    <property type="entry name" value="PRK09347.1-2"/>
    <property type="match status" value="1"/>
</dbReference>
<feature type="binding site" evidence="8">
    <location>
        <position position="103"/>
    </location>
    <ligand>
        <name>Zn(2+)</name>
        <dbReference type="ChEBI" id="CHEBI:29105"/>
    </ligand>
</feature>
<keyword evidence="8" id="KW-0547">Nucleotide-binding</keyword>
<keyword evidence="6 8" id="KW-0378">Hydrolase</keyword>
<reference evidence="9 10" key="1">
    <citation type="submission" date="2017-05" db="EMBL/GenBank/DDBJ databases">
        <title>Full genome sequence of Pseudorhodoplanes sinuspersici.</title>
        <authorList>
            <person name="Dastgheib S.M.M."/>
            <person name="Shavandi M."/>
            <person name="Tirandaz H."/>
        </authorList>
    </citation>
    <scope>NUCLEOTIDE SEQUENCE [LARGE SCALE GENOMIC DNA]</scope>
    <source>
        <strain evidence="9 10">RIPI110</strain>
    </source>
</reference>
<dbReference type="NCBIfam" id="TIGR00063">
    <property type="entry name" value="folE"/>
    <property type="match status" value="1"/>
</dbReference>
<dbReference type="OrthoDB" id="9801207at2"/>
<evidence type="ECO:0000313" key="9">
    <source>
        <dbReference type="EMBL" id="ARQ01261.1"/>
    </source>
</evidence>
<feature type="binding site" evidence="8">
    <location>
        <position position="100"/>
    </location>
    <ligand>
        <name>Zn(2+)</name>
        <dbReference type="ChEBI" id="CHEBI:29105"/>
    </ligand>
</feature>
<dbReference type="FunFam" id="1.10.286.10:FF:000001">
    <property type="entry name" value="GTP cyclohydrolase 1"/>
    <property type="match status" value="1"/>
</dbReference>
<feature type="binding site" evidence="8">
    <location>
        <position position="171"/>
    </location>
    <ligand>
        <name>Zn(2+)</name>
        <dbReference type="ChEBI" id="CHEBI:29105"/>
    </ligand>
</feature>
<dbReference type="Pfam" id="PF01227">
    <property type="entry name" value="GTP_cyclohydroI"/>
    <property type="match status" value="1"/>
</dbReference>
<evidence type="ECO:0000256" key="1">
    <source>
        <dbReference type="ARBA" id="ARBA00001052"/>
    </source>
</evidence>
<dbReference type="AlphaFoldDB" id="A0A1W6ZVU9"/>
<keyword evidence="8" id="KW-0479">Metal-binding</keyword>
<evidence type="ECO:0000256" key="7">
    <source>
        <dbReference type="ARBA" id="ARBA00023134"/>
    </source>
</evidence>
<protein>
    <recommendedName>
        <fullName evidence="8">GTP cyclohydrolase 1</fullName>
        <ecNumber evidence="8">3.5.4.16</ecNumber>
    </recommendedName>
    <alternativeName>
        <fullName evidence="8">GTP cyclohydrolase I</fullName>
        <shortName evidence="8">GTP-CH-I</shortName>
    </alternativeName>
</protein>
<dbReference type="GO" id="GO:0006729">
    <property type="term" value="P:tetrahydrobiopterin biosynthetic process"/>
    <property type="evidence" value="ECO:0007669"/>
    <property type="project" value="TreeGrafter"/>
</dbReference>
<comment type="subunit">
    <text evidence="4">Toroid-shaped homodecamer, composed of two pentamers of five dimers.</text>
</comment>
<dbReference type="EMBL" id="CP021112">
    <property type="protein sequence ID" value="ARQ01261.1"/>
    <property type="molecule type" value="Genomic_DNA"/>
</dbReference>
<dbReference type="STRING" id="1235591.CAK95_20800"/>
<dbReference type="GO" id="GO:0005737">
    <property type="term" value="C:cytoplasm"/>
    <property type="evidence" value="ECO:0007669"/>
    <property type="project" value="TreeGrafter"/>
</dbReference>
<dbReference type="PANTHER" id="PTHR11109:SF7">
    <property type="entry name" value="GTP CYCLOHYDROLASE 1"/>
    <property type="match status" value="1"/>
</dbReference>
<accession>A0A1W6ZVU9</accession>
<dbReference type="InterPro" id="IPR043133">
    <property type="entry name" value="GTP-CH-I_C/QueF"/>
</dbReference>
<dbReference type="PANTHER" id="PTHR11109">
    <property type="entry name" value="GTP CYCLOHYDROLASE I"/>
    <property type="match status" value="1"/>
</dbReference>
<dbReference type="InterPro" id="IPR018234">
    <property type="entry name" value="GTP_CycHdrlase_I_CS"/>
</dbReference>
<evidence type="ECO:0000256" key="8">
    <source>
        <dbReference type="HAMAP-Rule" id="MF_00223"/>
    </source>
</evidence>
<dbReference type="EC" id="3.5.4.16" evidence="8"/>
<dbReference type="InterPro" id="IPR043134">
    <property type="entry name" value="GTP-CH-I_N"/>
</dbReference>
<dbReference type="GO" id="GO:0006730">
    <property type="term" value="P:one-carbon metabolic process"/>
    <property type="evidence" value="ECO:0007669"/>
    <property type="project" value="UniProtKB-UniRule"/>
</dbReference>
<gene>
    <name evidence="8" type="primary">folE</name>
    <name evidence="9" type="ORF">CAK95_20800</name>
</gene>
<dbReference type="InterPro" id="IPR001474">
    <property type="entry name" value="GTP_CycHdrlase_I"/>
</dbReference>
<sequence length="212" mass="24050">MDAIIKPWPKTGQQTADTSDIARPTREQAEEAVRTLIAFAGDNPARDGVLDTPGRVVEAYEEMFRGYRENPKEVLDRTFSESEAYDDFVLVRDITFNSHCEHHMMPFYGRAHVAYRPVDRVVGLSKLARLVDIYAHRLQTQEHMTAQIVTAIDEILKPKGVAVMIEAEHMCMSIRGVTKPGALTVTTQFRGTFREDPNEQVRFLTSIRAGQR</sequence>